<dbReference type="STRING" id="1036808.A0A0C3ELB7"/>
<sequence>MALDQSPSSSRMTPDGPAVSLAAFLSTGEFSVYDHDPSSTPAAAKRTYIPLPHHRSPVTHASYHHPLLVTLSHAFTLMIYDLGGDTITHTQTLTSFTSHPPTSIVLSAMPLTSSYKLVLAYAVPVYPSHWSVGATELIISRSGSVSSSSAILADPPVTTSTPGDFVVSRTRSARAFDVPQGWIDEQKLQQMRAQWCRKVKRVADTQTDGKWVVLAPGDTLPSFPTASSSPAASSSSSTSQTPDTSPLAALSYVSSPSHTSTHLQLYRLHMPSTALTRAQTHTPRLTFVRTLHGPRGPVSALALADGRCVCLGAHGSIWVWDLESGSGAEVAQSSGCVDEDVRIDDGSGFASGTVVFDERRIVTAGIEGIEERRFDI</sequence>
<organism evidence="2 3">
    <name type="scientific">Scleroderma citrinum Foug A</name>
    <dbReference type="NCBI Taxonomy" id="1036808"/>
    <lineage>
        <taxon>Eukaryota</taxon>
        <taxon>Fungi</taxon>
        <taxon>Dikarya</taxon>
        <taxon>Basidiomycota</taxon>
        <taxon>Agaricomycotina</taxon>
        <taxon>Agaricomycetes</taxon>
        <taxon>Agaricomycetidae</taxon>
        <taxon>Boletales</taxon>
        <taxon>Sclerodermatineae</taxon>
        <taxon>Sclerodermataceae</taxon>
        <taxon>Scleroderma</taxon>
    </lineage>
</organism>
<reference evidence="3" key="2">
    <citation type="submission" date="2015-01" db="EMBL/GenBank/DDBJ databases">
        <title>Evolutionary Origins and Diversification of the Mycorrhizal Mutualists.</title>
        <authorList>
            <consortium name="DOE Joint Genome Institute"/>
            <consortium name="Mycorrhizal Genomics Consortium"/>
            <person name="Kohler A."/>
            <person name="Kuo A."/>
            <person name="Nagy L.G."/>
            <person name="Floudas D."/>
            <person name="Copeland A."/>
            <person name="Barry K.W."/>
            <person name="Cichocki N."/>
            <person name="Veneault-Fourrey C."/>
            <person name="LaButti K."/>
            <person name="Lindquist E.A."/>
            <person name="Lipzen A."/>
            <person name="Lundell T."/>
            <person name="Morin E."/>
            <person name="Murat C."/>
            <person name="Riley R."/>
            <person name="Ohm R."/>
            <person name="Sun H."/>
            <person name="Tunlid A."/>
            <person name="Henrissat B."/>
            <person name="Grigoriev I.V."/>
            <person name="Hibbett D.S."/>
            <person name="Martin F."/>
        </authorList>
    </citation>
    <scope>NUCLEOTIDE SEQUENCE [LARGE SCALE GENOMIC DNA]</scope>
    <source>
        <strain evidence="3">Foug A</strain>
    </source>
</reference>
<dbReference type="Proteomes" id="UP000053989">
    <property type="component" value="Unassembled WGS sequence"/>
</dbReference>
<dbReference type="OrthoDB" id="3219396at2759"/>
<evidence type="ECO:0000256" key="1">
    <source>
        <dbReference type="SAM" id="MobiDB-lite"/>
    </source>
</evidence>
<dbReference type="InterPro" id="IPR001680">
    <property type="entry name" value="WD40_rpt"/>
</dbReference>
<dbReference type="EMBL" id="KN822007">
    <property type="protein sequence ID" value="KIM68999.1"/>
    <property type="molecule type" value="Genomic_DNA"/>
</dbReference>
<evidence type="ECO:0000313" key="3">
    <source>
        <dbReference type="Proteomes" id="UP000053989"/>
    </source>
</evidence>
<protein>
    <submittedName>
        <fullName evidence="2">Uncharacterized protein</fullName>
    </submittedName>
</protein>
<dbReference type="Gene3D" id="2.130.10.10">
    <property type="entry name" value="YVTN repeat-like/Quinoprotein amine dehydrogenase"/>
    <property type="match status" value="1"/>
</dbReference>
<gene>
    <name evidence="2" type="ORF">SCLCIDRAFT_1208417</name>
</gene>
<dbReference type="SUPFAM" id="SSF50978">
    <property type="entry name" value="WD40 repeat-like"/>
    <property type="match status" value="1"/>
</dbReference>
<evidence type="ECO:0000313" key="2">
    <source>
        <dbReference type="EMBL" id="KIM68999.1"/>
    </source>
</evidence>
<dbReference type="InterPro" id="IPR015943">
    <property type="entry name" value="WD40/YVTN_repeat-like_dom_sf"/>
</dbReference>
<feature type="compositionally biased region" description="Low complexity" evidence="1">
    <location>
        <begin position="224"/>
        <end position="246"/>
    </location>
</feature>
<dbReference type="SMART" id="SM00320">
    <property type="entry name" value="WD40"/>
    <property type="match status" value="2"/>
</dbReference>
<name>A0A0C3ELB7_9AGAM</name>
<accession>A0A0C3ELB7</accession>
<dbReference type="HOGENOM" id="CLU_020801_1_0_1"/>
<proteinExistence type="predicted"/>
<dbReference type="InterPro" id="IPR036322">
    <property type="entry name" value="WD40_repeat_dom_sf"/>
</dbReference>
<dbReference type="AlphaFoldDB" id="A0A0C3ELB7"/>
<feature type="region of interest" description="Disordered" evidence="1">
    <location>
        <begin position="224"/>
        <end position="249"/>
    </location>
</feature>
<dbReference type="InParanoid" id="A0A0C3ELB7"/>
<reference evidence="2 3" key="1">
    <citation type="submission" date="2014-04" db="EMBL/GenBank/DDBJ databases">
        <authorList>
            <consortium name="DOE Joint Genome Institute"/>
            <person name="Kuo A."/>
            <person name="Kohler A."/>
            <person name="Nagy L.G."/>
            <person name="Floudas D."/>
            <person name="Copeland A."/>
            <person name="Barry K.W."/>
            <person name="Cichocki N."/>
            <person name="Veneault-Fourrey C."/>
            <person name="LaButti K."/>
            <person name="Lindquist E.A."/>
            <person name="Lipzen A."/>
            <person name="Lundell T."/>
            <person name="Morin E."/>
            <person name="Murat C."/>
            <person name="Sun H."/>
            <person name="Tunlid A."/>
            <person name="Henrissat B."/>
            <person name="Grigoriev I.V."/>
            <person name="Hibbett D.S."/>
            <person name="Martin F."/>
            <person name="Nordberg H.P."/>
            <person name="Cantor M.N."/>
            <person name="Hua S.X."/>
        </authorList>
    </citation>
    <scope>NUCLEOTIDE SEQUENCE [LARGE SCALE GENOMIC DNA]</scope>
    <source>
        <strain evidence="2 3">Foug A</strain>
    </source>
</reference>
<keyword evidence="3" id="KW-1185">Reference proteome</keyword>